<name>A0A2P5YJY1_GOSBA</name>
<protein>
    <submittedName>
        <fullName evidence="2">Uncharacterized protein</fullName>
    </submittedName>
</protein>
<dbReference type="PANTHER" id="PTHR48248:SF5">
    <property type="entry name" value="UVR DOMAIN-CONTAINING PROTEIN"/>
    <property type="match status" value="1"/>
</dbReference>
<feature type="region of interest" description="Disordered" evidence="1">
    <location>
        <begin position="68"/>
        <end position="102"/>
    </location>
</feature>
<dbReference type="OrthoDB" id="999046at2759"/>
<accession>A0A2P5YJY1</accession>
<proteinExistence type="predicted"/>
<feature type="compositionally biased region" description="Basic residues" evidence="1">
    <location>
        <begin position="69"/>
        <end position="83"/>
    </location>
</feature>
<gene>
    <name evidence="2" type="ORF">GOBAR_AA04709</name>
</gene>
<dbReference type="EMBL" id="KZ663092">
    <property type="protein sequence ID" value="PPS15874.1"/>
    <property type="molecule type" value="Genomic_DNA"/>
</dbReference>
<dbReference type="Proteomes" id="UP000239757">
    <property type="component" value="Unassembled WGS sequence"/>
</dbReference>
<reference evidence="2 3" key="1">
    <citation type="submission" date="2015-01" db="EMBL/GenBank/DDBJ databases">
        <title>Genome of allotetraploid Gossypium barbadense reveals genomic plasticity and fiber elongation in cotton evolution.</title>
        <authorList>
            <person name="Chen X."/>
            <person name="Liu X."/>
            <person name="Zhao B."/>
            <person name="Zheng H."/>
            <person name="Hu Y."/>
            <person name="Lu G."/>
            <person name="Yang C."/>
            <person name="Chen J."/>
            <person name="Shan C."/>
            <person name="Zhang L."/>
            <person name="Zhou Y."/>
            <person name="Wang L."/>
            <person name="Guo W."/>
            <person name="Bai Y."/>
            <person name="Ruan J."/>
            <person name="Shangguan X."/>
            <person name="Mao Y."/>
            <person name="Jiang J."/>
            <person name="Zhu Y."/>
            <person name="Lei J."/>
            <person name="Kang H."/>
            <person name="Chen S."/>
            <person name="He X."/>
            <person name="Wang R."/>
            <person name="Wang Y."/>
            <person name="Chen J."/>
            <person name="Wang L."/>
            <person name="Yu S."/>
            <person name="Wang B."/>
            <person name="Wei J."/>
            <person name="Song S."/>
            <person name="Lu X."/>
            <person name="Gao Z."/>
            <person name="Gu W."/>
            <person name="Deng X."/>
            <person name="Ma D."/>
            <person name="Wang S."/>
            <person name="Liang W."/>
            <person name="Fang L."/>
            <person name="Cai C."/>
            <person name="Zhu X."/>
            <person name="Zhou B."/>
            <person name="Zhang Y."/>
            <person name="Chen Z."/>
            <person name="Xu S."/>
            <person name="Zhu R."/>
            <person name="Wang S."/>
            <person name="Zhang T."/>
            <person name="Zhao G."/>
        </authorList>
    </citation>
    <scope>NUCLEOTIDE SEQUENCE [LARGE SCALE GENOMIC DNA]</scope>
    <source>
        <strain evidence="3">cv. Xinhai21</strain>
        <tissue evidence="2">Leaf</tissue>
    </source>
</reference>
<dbReference type="PANTHER" id="PTHR48248">
    <property type="entry name" value="UVR DOMAIN-CONTAINING PROTEIN"/>
    <property type="match status" value="1"/>
</dbReference>
<sequence>MKEISEEQKEIKERQRKEREKFEAIELECEELRNQTILIAQQTASTQIRLALMLQILKARENLEFDKAQKRKKQERLSSRMKRIRSDMKEISEEQKEIKERQRKEREKFEAIELECEELRNQTILIAQQTASTQIRLALMLQILKARENLEFDKAVMLTNALRYFSSPSTIITA</sequence>
<evidence type="ECO:0000313" key="3">
    <source>
        <dbReference type="Proteomes" id="UP000239757"/>
    </source>
</evidence>
<feature type="compositionally biased region" description="Basic and acidic residues" evidence="1">
    <location>
        <begin position="84"/>
        <end position="102"/>
    </location>
</feature>
<evidence type="ECO:0000313" key="2">
    <source>
        <dbReference type="EMBL" id="PPS15874.1"/>
    </source>
</evidence>
<dbReference type="AlphaFoldDB" id="A0A2P5YJY1"/>
<evidence type="ECO:0000256" key="1">
    <source>
        <dbReference type="SAM" id="MobiDB-lite"/>
    </source>
</evidence>
<organism evidence="2 3">
    <name type="scientific">Gossypium barbadense</name>
    <name type="common">Sea Island cotton</name>
    <name type="synonym">Hibiscus barbadensis</name>
    <dbReference type="NCBI Taxonomy" id="3634"/>
    <lineage>
        <taxon>Eukaryota</taxon>
        <taxon>Viridiplantae</taxon>
        <taxon>Streptophyta</taxon>
        <taxon>Embryophyta</taxon>
        <taxon>Tracheophyta</taxon>
        <taxon>Spermatophyta</taxon>
        <taxon>Magnoliopsida</taxon>
        <taxon>eudicotyledons</taxon>
        <taxon>Gunneridae</taxon>
        <taxon>Pentapetalae</taxon>
        <taxon>rosids</taxon>
        <taxon>malvids</taxon>
        <taxon>Malvales</taxon>
        <taxon>Malvaceae</taxon>
        <taxon>Malvoideae</taxon>
        <taxon>Gossypium</taxon>
    </lineage>
</organism>